<accession>A0A975GWX7</accession>
<dbReference type="KEGG" id="bgoe:IFJ75_05505"/>
<protein>
    <submittedName>
        <fullName evidence="2">Uncharacterized protein</fullName>
    </submittedName>
</protein>
<evidence type="ECO:0000313" key="3">
    <source>
        <dbReference type="Proteomes" id="UP000663918"/>
    </source>
</evidence>
<evidence type="ECO:0000256" key="1">
    <source>
        <dbReference type="SAM" id="SignalP"/>
    </source>
</evidence>
<sequence length="138" mass="14658">MRFWSMVVLAVALLVSATPGAARTVPDLALGQIWTLSDPASPSVRVTIGRIEKVGDQDVVHVTLRGVPLPDGEKIEVGHMPFAAAALRGSLGSLEATNGRTARTFSQGYDYWKADHGGFYTIPVPQAIAAMVQSLASR</sequence>
<proteinExistence type="predicted"/>
<evidence type="ECO:0000313" key="2">
    <source>
        <dbReference type="EMBL" id="QTC92348.1"/>
    </source>
</evidence>
<keyword evidence="1" id="KW-0732">Signal</keyword>
<organism evidence="2 3">
    <name type="scientific">Brevundimonas goettingensis</name>
    <dbReference type="NCBI Taxonomy" id="2774190"/>
    <lineage>
        <taxon>Bacteria</taxon>
        <taxon>Pseudomonadati</taxon>
        <taxon>Pseudomonadota</taxon>
        <taxon>Alphaproteobacteria</taxon>
        <taxon>Caulobacterales</taxon>
        <taxon>Caulobacteraceae</taxon>
        <taxon>Brevundimonas</taxon>
    </lineage>
</organism>
<dbReference type="EMBL" id="CP062222">
    <property type="protein sequence ID" value="QTC92348.1"/>
    <property type="molecule type" value="Genomic_DNA"/>
</dbReference>
<feature type="signal peptide" evidence="1">
    <location>
        <begin position="1"/>
        <end position="21"/>
    </location>
</feature>
<reference evidence="2" key="1">
    <citation type="submission" date="2020-09" db="EMBL/GenBank/DDBJ databases">
        <title>Brevundimonas sp. LVF2 isolated from a puddle in Goettingen, Germany.</title>
        <authorList>
            <person name="Friedrich I."/>
            <person name="Klassen A."/>
            <person name="Hannes N."/>
            <person name="Schneider D."/>
            <person name="Hertel R."/>
            <person name="Daniel R."/>
        </authorList>
    </citation>
    <scope>NUCLEOTIDE SEQUENCE</scope>
    <source>
        <strain evidence="2">LVF2</strain>
    </source>
</reference>
<dbReference type="AlphaFoldDB" id="A0A975GWX7"/>
<dbReference type="Proteomes" id="UP000663918">
    <property type="component" value="Chromosome"/>
</dbReference>
<gene>
    <name evidence="2" type="ORF">IFJ75_05505</name>
</gene>
<feature type="chain" id="PRO_5037148476" evidence="1">
    <location>
        <begin position="22"/>
        <end position="138"/>
    </location>
</feature>
<dbReference type="RefSeq" id="WP_207931631.1">
    <property type="nucleotide sequence ID" value="NZ_CP062222.1"/>
</dbReference>
<keyword evidence="3" id="KW-1185">Reference proteome</keyword>
<name>A0A975GWX7_9CAUL</name>